<keyword evidence="1" id="KW-0472">Membrane</keyword>
<proteinExistence type="predicted"/>
<gene>
    <name evidence="2" type="ORF">A2729_03060</name>
</gene>
<keyword evidence="1" id="KW-1133">Transmembrane helix</keyword>
<evidence type="ECO:0000313" key="3">
    <source>
        <dbReference type="Proteomes" id="UP000178930"/>
    </source>
</evidence>
<evidence type="ECO:0000313" key="2">
    <source>
        <dbReference type="EMBL" id="OGY42868.1"/>
    </source>
</evidence>
<organism evidence="2 3">
    <name type="scientific">Candidatus Buchananbacteria bacterium RIFCSPHIGHO2_01_FULL_39_14</name>
    <dbReference type="NCBI Taxonomy" id="1797532"/>
    <lineage>
        <taxon>Bacteria</taxon>
        <taxon>Candidatus Buchananiibacteriota</taxon>
    </lineage>
</organism>
<accession>A0A1G1XS78</accession>
<evidence type="ECO:0000256" key="1">
    <source>
        <dbReference type="SAM" id="Phobius"/>
    </source>
</evidence>
<dbReference type="AlphaFoldDB" id="A0A1G1XS78"/>
<protein>
    <submittedName>
        <fullName evidence="2">Uncharacterized protein</fullName>
    </submittedName>
</protein>
<keyword evidence="1" id="KW-0812">Transmembrane</keyword>
<dbReference type="STRING" id="1797532.A2729_03060"/>
<dbReference type="Proteomes" id="UP000178930">
    <property type="component" value="Unassembled WGS sequence"/>
</dbReference>
<feature type="transmembrane region" description="Helical" evidence="1">
    <location>
        <begin position="50"/>
        <end position="70"/>
    </location>
</feature>
<comment type="caution">
    <text evidence="2">The sequence shown here is derived from an EMBL/GenBank/DDBJ whole genome shotgun (WGS) entry which is preliminary data.</text>
</comment>
<name>A0A1G1XS78_9BACT</name>
<dbReference type="EMBL" id="MHIB01000049">
    <property type="protein sequence ID" value="OGY42868.1"/>
    <property type="molecule type" value="Genomic_DNA"/>
</dbReference>
<reference evidence="2 3" key="1">
    <citation type="journal article" date="2016" name="Nat. Commun.">
        <title>Thousands of microbial genomes shed light on interconnected biogeochemical processes in an aquifer system.</title>
        <authorList>
            <person name="Anantharaman K."/>
            <person name="Brown C.T."/>
            <person name="Hug L.A."/>
            <person name="Sharon I."/>
            <person name="Castelle C.J."/>
            <person name="Probst A.J."/>
            <person name="Thomas B.C."/>
            <person name="Singh A."/>
            <person name="Wilkins M.J."/>
            <person name="Karaoz U."/>
            <person name="Brodie E.L."/>
            <person name="Williams K.H."/>
            <person name="Hubbard S.S."/>
            <person name="Banfield J.F."/>
        </authorList>
    </citation>
    <scope>NUCLEOTIDE SEQUENCE [LARGE SCALE GENOMIC DNA]</scope>
</reference>
<sequence>MKNDNVKLKINKNPAKRDTKILIFDFLFFNFCRPLRLASSEASRRIGQSLLEMIFSIAILMTVSSAILALTTSNLVGQKESEFQIVANNLAREGVEVTRNIRDANWLAGRDWDEGLIDPLGISHRATAEFDAANNLWRLNFAPTSDVLYFSSNAGYNYAGLGQPTIFKRLLILEDICQVSGAAEEIKFPCLGGEQKIGIKVKAEVNWSERNRNRQVFLEETLYDWK</sequence>